<keyword evidence="1" id="KW-0812">Transmembrane</keyword>
<evidence type="ECO:0000313" key="2">
    <source>
        <dbReference type="EMBL" id="JAI07727.1"/>
    </source>
</evidence>
<proteinExistence type="predicted"/>
<feature type="transmembrane region" description="Helical" evidence="1">
    <location>
        <begin position="15"/>
        <end position="33"/>
    </location>
</feature>
<accession>A0A0E9XZ91</accession>
<keyword evidence="1" id="KW-1133">Transmembrane helix</keyword>
<evidence type="ECO:0000256" key="1">
    <source>
        <dbReference type="SAM" id="Phobius"/>
    </source>
</evidence>
<dbReference type="AlphaFoldDB" id="A0A0E9XZ91"/>
<protein>
    <submittedName>
        <fullName evidence="2">Uncharacterized protein</fullName>
    </submittedName>
</protein>
<reference evidence="2" key="1">
    <citation type="submission" date="2014-11" db="EMBL/GenBank/DDBJ databases">
        <authorList>
            <person name="Amaro Gonzalez C."/>
        </authorList>
    </citation>
    <scope>NUCLEOTIDE SEQUENCE</scope>
</reference>
<dbReference type="EMBL" id="GBXM01000851">
    <property type="protein sequence ID" value="JAI07727.1"/>
    <property type="molecule type" value="Transcribed_RNA"/>
</dbReference>
<name>A0A0E9XZ91_ANGAN</name>
<reference evidence="2" key="2">
    <citation type="journal article" date="2015" name="Fish Shellfish Immunol.">
        <title>Early steps in the European eel (Anguilla anguilla)-Vibrio vulnificus interaction in the gills: Role of the RtxA13 toxin.</title>
        <authorList>
            <person name="Callol A."/>
            <person name="Pajuelo D."/>
            <person name="Ebbesson L."/>
            <person name="Teles M."/>
            <person name="MacKenzie S."/>
            <person name="Amaro C."/>
        </authorList>
    </citation>
    <scope>NUCLEOTIDE SEQUENCE</scope>
</reference>
<sequence length="49" mass="6174">MYCFYHTRTYTNWKWFPFPLVASYFSLIFKFIMEFTLIRNYSLSVFHLC</sequence>
<keyword evidence="1" id="KW-0472">Membrane</keyword>
<organism evidence="2">
    <name type="scientific">Anguilla anguilla</name>
    <name type="common">European freshwater eel</name>
    <name type="synonym">Muraena anguilla</name>
    <dbReference type="NCBI Taxonomy" id="7936"/>
    <lineage>
        <taxon>Eukaryota</taxon>
        <taxon>Metazoa</taxon>
        <taxon>Chordata</taxon>
        <taxon>Craniata</taxon>
        <taxon>Vertebrata</taxon>
        <taxon>Euteleostomi</taxon>
        <taxon>Actinopterygii</taxon>
        <taxon>Neopterygii</taxon>
        <taxon>Teleostei</taxon>
        <taxon>Anguilliformes</taxon>
        <taxon>Anguillidae</taxon>
        <taxon>Anguilla</taxon>
    </lineage>
</organism>